<comment type="subcellular location">
    <subcellularLocation>
        <location evidence="1">Cytoplasm</location>
    </subcellularLocation>
</comment>
<evidence type="ECO:0000313" key="10">
    <source>
        <dbReference type="Proteomes" id="UP000601171"/>
    </source>
</evidence>
<evidence type="ECO:0000256" key="6">
    <source>
        <dbReference type="ARBA" id="ARBA00022683"/>
    </source>
</evidence>
<evidence type="ECO:0000256" key="2">
    <source>
        <dbReference type="ARBA" id="ARBA00022448"/>
    </source>
</evidence>
<dbReference type="InterPro" id="IPR036662">
    <property type="entry name" value="PTS_EIIA_man-typ_sf"/>
</dbReference>
<reference evidence="9" key="1">
    <citation type="submission" date="2020-08" db="EMBL/GenBank/DDBJ databases">
        <title>Genome public.</title>
        <authorList>
            <person name="Liu C."/>
            <person name="Sun Q."/>
        </authorList>
    </citation>
    <scope>NUCLEOTIDE SEQUENCE</scope>
    <source>
        <strain evidence="9">BX21</strain>
    </source>
</reference>
<evidence type="ECO:0000256" key="7">
    <source>
        <dbReference type="ARBA" id="ARBA00022777"/>
    </source>
</evidence>
<accession>A0A926EU06</accession>
<dbReference type="CDD" id="cd00006">
    <property type="entry name" value="PTS_IIA_man"/>
    <property type="match status" value="1"/>
</dbReference>
<dbReference type="Pfam" id="PF03610">
    <property type="entry name" value="EIIA-man"/>
    <property type="match status" value="1"/>
</dbReference>
<keyword evidence="2" id="KW-0813">Transport</keyword>
<evidence type="ECO:0000256" key="1">
    <source>
        <dbReference type="ARBA" id="ARBA00004496"/>
    </source>
</evidence>
<evidence type="ECO:0000256" key="3">
    <source>
        <dbReference type="ARBA" id="ARBA00022490"/>
    </source>
</evidence>
<sequence>MIEILIITHGKFGKELIRSAELIVGKQEQIYSFGLEHGDDVSELASTVCDYISQKTSQGKELIVFTDIFGGSPSNIAIQNLKKLNFYYITGVNLPMLIEALIARLEKDITAEQLTERCTEVAKEGIRNISIDSLNGRQCK</sequence>
<dbReference type="InterPro" id="IPR033887">
    <property type="entry name" value="PTS_IIA_man"/>
</dbReference>
<gene>
    <name evidence="9" type="ORF">H8707_11715</name>
</gene>
<keyword evidence="3" id="KW-0963">Cytoplasm</keyword>
<dbReference type="InterPro" id="IPR004701">
    <property type="entry name" value="PTS_EIIA_man-typ"/>
</dbReference>
<dbReference type="SUPFAM" id="SSF53062">
    <property type="entry name" value="PTS system fructose IIA component-like"/>
    <property type="match status" value="1"/>
</dbReference>
<keyword evidence="7" id="KW-0418">Kinase</keyword>
<dbReference type="RefSeq" id="WP_262430334.1">
    <property type="nucleotide sequence ID" value="NZ_JACRTG010000028.1"/>
</dbReference>
<dbReference type="Proteomes" id="UP000601171">
    <property type="component" value="Unassembled WGS sequence"/>
</dbReference>
<feature type="domain" description="PTS EIIA type-4" evidence="8">
    <location>
        <begin position="1"/>
        <end position="126"/>
    </location>
</feature>
<dbReference type="PROSITE" id="PS51096">
    <property type="entry name" value="PTS_EIIA_TYPE_4"/>
    <property type="match status" value="1"/>
</dbReference>
<protein>
    <submittedName>
        <fullName evidence="9">PTS sugar transporter subunit IIA</fullName>
    </submittedName>
</protein>
<dbReference type="GO" id="GO:0009401">
    <property type="term" value="P:phosphoenolpyruvate-dependent sugar phosphotransferase system"/>
    <property type="evidence" value="ECO:0007669"/>
    <property type="project" value="UniProtKB-KW"/>
</dbReference>
<dbReference type="InterPro" id="IPR051471">
    <property type="entry name" value="Bacterial_PTS_sugar_comp"/>
</dbReference>
<keyword evidence="4 9" id="KW-0762">Sugar transport</keyword>
<keyword evidence="5" id="KW-0808">Transferase</keyword>
<dbReference type="PANTHER" id="PTHR33799:SF1">
    <property type="entry name" value="PTS SYSTEM MANNOSE-SPECIFIC EIIAB COMPONENT-RELATED"/>
    <property type="match status" value="1"/>
</dbReference>
<dbReference type="AlphaFoldDB" id="A0A926EU06"/>
<organism evidence="9 10">
    <name type="scientific">Paratissierella segnis</name>
    <dbReference type="NCBI Taxonomy" id="2763679"/>
    <lineage>
        <taxon>Bacteria</taxon>
        <taxon>Bacillati</taxon>
        <taxon>Bacillota</taxon>
        <taxon>Tissierellia</taxon>
        <taxon>Tissierellales</taxon>
        <taxon>Tissierellaceae</taxon>
        <taxon>Paratissierella</taxon>
    </lineage>
</organism>
<dbReference type="Gene3D" id="3.40.50.510">
    <property type="entry name" value="Phosphotransferase system, mannose-type IIA component"/>
    <property type="match status" value="1"/>
</dbReference>
<keyword evidence="10" id="KW-1185">Reference proteome</keyword>
<dbReference type="PANTHER" id="PTHR33799">
    <property type="entry name" value="PTS PERMEASE-RELATED-RELATED"/>
    <property type="match status" value="1"/>
</dbReference>
<dbReference type="EMBL" id="JACRTG010000028">
    <property type="protein sequence ID" value="MBC8588881.1"/>
    <property type="molecule type" value="Genomic_DNA"/>
</dbReference>
<dbReference type="GO" id="GO:0005737">
    <property type="term" value="C:cytoplasm"/>
    <property type="evidence" value="ECO:0007669"/>
    <property type="project" value="UniProtKB-SubCell"/>
</dbReference>
<proteinExistence type="predicted"/>
<evidence type="ECO:0000313" key="9">
    <source>
        <dbReference type="EMBL" id="MBC8588881.1"/>
    </source>
</evidence>
<comment type="caution">
    <text evidence="9">The sequence shown here is derived from an EMBL/GenBank/DDBJ whole genome shotgun (WGS) entry which is preliminary data.</text>
</comment>
<dbReference type="GO" id="GO:0016301">
    <property type="term" value="F:kinase activity"/>
    <property type="evidence" value="ECO:0007669"/>
    <property type="project" value="UniProtKB-KW"/>
</dbReference>
<dbReference type="GO" id="GO:0016020">
    <property type="term" value="C:membrane"/>
    <property type="evidence" value="ECO:0007669"/>
    <property type="project" value="InterPro"/>
</dbReference>
<evidence type="ECO:0000259" key="8">
    <source>
        <dbReference type="PROSITE" id="PS51096"/>
    </source>
</evidence>
<evidence type="ECO:0000256" key="5">
    <source>
        <dbReference type="ARBA" id="ARBA00022679"/>
    </source>
</evidence>
<keyword evidence="6" id="KW-0598">Phosphotransferase system</keyword>
<name>A0A926EU06_9FIRM</name>
<evidence type="ECO:0000256" key="4">
    <source>
        <dbReference type="ARBA" id="ARBA00022597"/>
    </source>
</evidence>